<organism evidence="2 3">
    <name type="scientific">Actinacidiphila acidipaludis</name>
    <dbReference type="NCBI Taxonomy" id="2873382"/>
    <lineage>
        <taxon>Bacteria</taxon>
        <taxon>Bacillati</taxon>
        <taxon>Actinomycetota</taxon>
        <taxon>Actinomycetes</taxon>
        <taxon>Kitasatosporales</taxon>
        <taxon>Streptomycetaceae</taxon>
        <taxon>Actinacidiphila</taxon>
    </lineage>
</organism>
<name>A0ABS7Q3R5_9ACTN</name>
<feature type="domain" description="DUF8094" evidence="1">
    <location>
        <begin position="33"/>
        <end position="323"/>
    </location>
</feature>
<reference evidence="2 3" key="1">
    <citation type="submission" date="2021-08" db="EMBL/GenBank/DDBJ databases">
        <title>WGS of actinomycetes from Thailand.</title>
        <authorList>
            <person name="Thawai C."/>
        </authorList>
    </citation>
    <scope>NUCLEOTIDE SEQUENCE [LARGE SCALE GENOMIC DNA]</scope>
    <source>
        <strain evidence="2 3">PLK6-54</strain>
    </source>
</reference>
<evidence type="ECO:0000259" key="1">
    <source>
        <dbReference type="Pfam" id="PF26366"/>
    </source>
</evidence>
<gene>
    <name evidence="2" type="ORF">K7862_01960</name>
</gene>
<evidence type="ECO:0000313" key="2">
    <source>
        <dbReference type="EMBL" id="MBY8876404.1"/>
    </source>
</evidence>
<keyword evidence="3" id="KW-1185">Reference proteome</keyword>
<comment type="caution">
    <text evidence="2">The sequence shown here is derived from an EMBL/GenBank/DDBJ whole genome shotgun (WGS) entry which is preliminary data.</text>
</comment>
<dbReference type="EMBL" id="JAINZZ010000002">
    <property type="protein sequence ID" value="MBY8876404.1"/>
    <property type="molecule type" value="Genomic_DNA"/>
</dbReference>
<evidence type="ECO:0000313" key="3">
    <source>
        <dbReference type="Proteomes" id="UP000778578"/>
    </source>
</evidence>
<accession>A0ABS7Q3R5</accession>
<dbReference type="RefSeq" id="WP_222959786.1">
    <property type="nucleotide sequence ID" value="NZ_JAINZZ010000002.1"/>
</dbReference>
<sequence length="326" mass="34086">MIRRRLGLGAAAIALTLPLAGCMTVHGERADIPSVAPAEAARVLAHFATVDNEATKAWDAPLLGRIETGPLGAIDGAGVRAKHATDPGGNPSFSPLAFSDSRFLIPRQVGWPKFFVAETTPNRGTPGARWLLLFRRASADETWRAAYLAVATKDSLPALATDRDGHVLPVPVTDGGLLLSPAKVGTAYTAYLQHGTGASEFAGGVATSQLRNTRAKQARTPNSVTQYADQPADDGDFAPVGLRTKDGGALVFFGTRHQSKSTYRAGYRLSVDASTRALMTGTPTTSVTLSHVGQQMVTIPKAAGSGGTGRVRFISRLVGLVSATGE</sequence>
<proteinExistence type="predicted"/>
<dbReference type="Proteomes" id="UP000778578">
    <property type="component" value="Unassembled WGS sequence"/>
</dbReference>
<protein>
    <recommendedName>
        <fullName evidence="1">DUF8094 domain-containing protein</fullName>
    </recommendedName>
</protein>
<dbReference type="Pfam" id="PF26366">
    <property type="entry name" value="DUF8094"/>
    <property type="match status" value="1"/>
</dbReference>
<dbReference type="InterPro" id="IPR058407">
    <property type="entry name" value="DUF8094"/>
</dbReference>